<evidence type="ECO:0000313" key="3">
    <source>
        <dbReference type="EMBL" id="RMI35305.1"/>
    </source>
</evidence>
<protein>
    <submittedName>
        <fullName evidence="3">DUF222 domain-containing protein</fullName>
    </submittedName>
</protein>
<name>A0A3M2LH43_9NOCA</name>
<feature type="region of interest" description="Disordered" evidence="1">
    <location>
        <begin position="140"/>
        <end position="185"/>
    </location>
</feature>
<feature type="compositionally biased region" description="Basic and acidic residues" evidence="1">
    <location>
        <begin position="140"/>
        <end position="160"/>
    </location>
</feature>
<organism evidence="3 4">
    <name type="scientific">Nocardia stercoris</name>
    <dbReference type="NCBI Taxonomy" id="2483361"/>
    <lineage>
        <taxon>Bacteria</taxon>
        <taxon>Bacillati</taxon>
        <taxon>Actinomycetota</taxon>
        <taxon>Actinomycetes</taxon>
        <taxon>Mycobacteriales</taxon>
        <taxon>Nocardiaceae</taxon>
        <taxon>Nocardia</taxon>
    </lineage>
</organism>
<sequence length="220" mass="23426">MFDTGELQAMSDSEVLGAIRRAHGAAAYAQAAEVLAVRELYRRRRVGSPGGGEGAAREAAAAVRVEVRWAALLIAVGVALDGLPRTRVAFTSGRIDLAQTRVIAEVARDLPRELVDDIEHTLLDAADRVDPARLREIGRRRVGELDPHGERRRRETDRGVEQGGPATPQPRGSLDPPGGYCAAFTTQSESFTSTSLPLFNTVGVATSPAAFFNAARAASA</sequence>
<dbReference type="AlphaFoldDB" id="A0A3M2LH43"/>
<dbReference type="Proteomes" id="UP000279275">
    <property type="component" value="Unassembled WGS sequence"/>
</dbReference>
<evidence type="ECO:0000313" key="4">
    <source>
        <dbReference type="Proteomes" id="UP000279275"/>
    </source>
</evidence>
<dbReference type="InterPro" id="IPR003870">
    <property type="entry name" value="DUF222"/>
</dbReference>
<keyword evidence="4" id="KW-1185">Reference proteome</keyword>
<proteinExistence type="predicted"/>
<gene>
    <name evidence="3" type="ORF">EBN03_03210</name>
</gene>
<evidence type="ECO:0000256" key="1">
    <source>
        <dbReference type="SAM" id="MobiDB-lite"/>
    </source>
</evidence>
<comment type="caution">
    <text evidence="3">The sequence shown here is derived from an EMBL/GenBank/DDBJ whole genome shotgun (WGS) entry which is preliminary data.</text>
</comment>
<dbReference type="Pfam" id="PF02720">
    <property type="entry name" value="DUF222"/>
    <property type="match status" value="1"/>
</dbReference>
<evidence type="ECO:0000259" key="2">
    <source>
        <dbReference type="Pfam" id="PF02720"/>
    </source>
</evidence>
<dbReference type="OrthoDB" id="5244772at2"/>
<accession>A0A3M2LH43</accession>
<feature type="domain" description="DUF222" evidence="2">
    <location>
        <begin position="18"/>
        <end position="161"/>
    </location>
</feature>
<dbReference type="EMBL" id="RFFH01000001">
    <property type="protein sequence ID" value="RMI35305.1"/>
    <property type="molecule type" value="Genomic_DNA"/>
</dbReference>
<reference evidence="3 4" key="1">
    <citation type="submission" date="2018-10" db="EMBL/GenBank/DDBJ databases">
        <title>Isolation from cow dung.</title>
        <authorList>
            <person name="Ling L."/>
        </authorList>
    </citation>
    <scope>NUCLEOTIDE SEQUENCE [LARGE SCALE GENOMIC DNA]</scope>
    <source>
        <strain evidence="3 4">NEAU-LL90</strain>
    </source>
</reference>